<dbReference type="CDD" id="cd06558">
    <property type="entry name" value="crotonase-like"/>
    <property type="match status" value="1"/>
</dbReference>
<dbReference type="InterPro" id="IPR018376">
    <property type="entry name" value="Enoyl-CoA_hyd/isom_CS"/>
</dbReference>
<name>T0ZNT2_9ZZZZ</name>
<sequence>MDYEAIEATLVDGVLEVTLNRPASLNALNRQMKIELARAFKDAARRQEVRVVLLSAQGRGFCSGADLRSGEEEDDKSFSESLRTLYNPMVRAIVSLQKPVVAAVQGVAAGAGMSLALACDMRLCGESAQFICAFSRIGLVPDSGLTHFLPRLVGLGRA</sequence>
<dbReference type="Pfam" id="PF00378">
    <property type="entry name" value="ECH_1"/>
    <property type="match status" value="1"/>
</dbReference>
<dbReference type="Gene3D" id="3.90.226.10">
    <property type="entry name" value="2-enoyl-CoA Hydratase, Chain A, domain 1"/>
    <property type="match status" value="1"/>
</dbReference>
<evidence type="ECO:0000256" key="1">
    <source>
        <dbReference type="ARBA" id="ARBA00005254"/>
    </source>
</evidence>
<accession>T0ZNT2</accession>
<proteinExistence type="inferred from homology"/>
<dbReference type="PROSITE" id="PS00166">
    <property type="entry name" value="ENOYL_COA_HYDRATASE"/>
    <property type="match status" value="1"/>
</dbReference>
<dbReference type="InterPro" id="IPR001753">
    <property type="entry name" value="Enoyl-CoA_hydra/iso"/>
</dbReference>
<gene>
    <name evidence="2" type="ORF">B1A_13598</name>
</gene>
<dbReference type="PANTHER" id="PTHR43802">
    <property type="entry name" value="ENOYL-COA HYDRATASE"/>
    <property type="match status" value="1"/>
</dbReference>
<reference evidence="2" key="1">
    <citation type="submission" date="2013-08" db="EMBL/GenBank/DDBJ databases">
        <authorList>
            <person name="Mendez C."/>
            <person name="Richter M."/>
            <person name="Ferrer M."/>
            <person name="Sanchez J."/>
        </authorList>
    </citation>
    <scope>NUCLEOTIDE SEQUENCE</scope>
</reference>
<keyword evidence="2" id="KW-0413">Isomerase</keyword>
<dbReference type="SUPFAM" id="SSF52096">
    <property type="entry name" value="ClpP/crotonase"/>
    <property type="match status" value="1"/>
</dbReference>
<reference evidence="2" key="2">
    <citation type="journal article" date="2014" name="ISME J.">
        <title>Microbial stratification in low pH oxic and suboxic macroscopic growths along an acid mine drainage.</title>
        <authorList>
            <person name="Mendez-Garcia C."/>
            <person name="Mesa V."/>
            <person name="Sprenger R.R."/>
            <person name="Richter M."/>
            <person name="Diez M.S."/>
            <person name="Solano J."/>
            <person name="Bargiela R."/>
            <person name="Golyshina O.V."/>
            <person name="Manteca A."/>
            <person name="Ramos J.L."/>
            <person name="Gallego J.R."/>
            <person name="Llorente I."/>
            <person name="Martins Dos Santos V.A."/>
            <person name="Jensen O.N."/>
            <person name="Pelaez A.I."/>
            <person name="Sanchez J."/>
            <person name="Ferrer M."/>
        </authorList>
    </citation>
    <scope>NUCLEOTIDE SEQUENCE</scope>
</reference>
<dbReference type="InterPro" id="IPR029045">
    <property type="entry name" value="ClpP/crotonase-like_dom_sf"/>
</dbReference>
<feature type="non-terminal residue" evidence="2">
    <location>
        <position position="158"/>
    </location>
</feature>
<protein>
    <submittedName>
        <fullName evidence="2">Enoyl-CoA hydratase/isomerase family protein</fullName>
    </submittedName>
</protein>
<dbReference type="AlphaFoldDB" id="T0ZNT2"/>
<dbReference type="PANTHER" id="PTHR43802:SF1">
    <property type="entry name" value="IP11341P-RELATED"/>
    <property type="match status" value="1"/>
</dbReference>
<organism evidence="2">
    <name type="scientific">mine drainage metagenome</name>
    <dbReference type="NCBI Taxonomy" id="410659"/>
    <lineage>
        <taxon>unclassified sequences</taxon>
        <taxon>metagenomes</taxon>
        <taxon>ecological metagenomes</taxon>
    </lineage>
</organism>
<evidence type="ECO:0000313" key="2">
    <source>
        <dbReference type="EMBL" id="EQD49996.1"/>
    </source>
</evidence>
<comment type="similarity">
    <text evidence="1">Belongs to the enoyl-CoA hydratase/isomerase family.</text>
</comment>
<dbReference type="EMBL" id="AUZX01009957">
    <property type="protein sequence ID" value="EQD49996.1"/>
    <property type="molecule type" value="Genomic_DNA"/>
</dbReference>
<comment type="caution">
    <text evidence="2">The sequence shown here is derived from an EMBL/GenBank/DDBJ whole genome shotgun (WGS) entry which is preliminary data.</text>
</comment>
<dbReference type="GO" id="GO:0016853">
    <property type="term" value="F:isomerase activity"/>
    <property type="evidence" value="ECO:0007669"/>
    <property type="project" value="UniProtKB-KW"/>
</dbReference>